<comment type="caution">
    <text evidence="2">The sequence shown here is derived from an EMBL/GenBank/DDBJ whole genome shotgun (WGS) entry which is preliminary data.</text>
</comment>
<proteinExistence type="predicted"/>
<dbReference type="RefSeq" id="WP_154786040.1">
    <property type="nucleotide sequence ID" value="NZ_WMBB01000001.1"/>
</dbReference>
<evidence type="ECO:0000313" key="2">
    <source>
        <dbReference type="EMBL" id="MTE11541.1"/>
    </source>
</evidence>
<dbReference type="Proteomes" id="UP000432464">
    <property type="component" value="Unassembled WGS sequence"/>
</dbReference>
<gene>
    <name evidence="2" type="ORF">GLP40_01890</name>
</gene>
<feature type="compositionally biased region" description="Polar residues" evidence="1">
    <location>
        <begin position="1"/>
        <end position="12"/>
    </location>
</feature>
<protein>
    <submittedName>
        <fullName evidence="2">Uncharacterized protein</fullName>
    </submittedName>
</protein>
<feature type="compositionally biased region" description="Low complexity" evidence="1">
    <location>
        <begin position="322"/>
        <end position="340"/>
    </location>
</feature>
<evidence type="ECO:0000313" key="3">
    <source>
        <dbReference type="Proteomes" id="UP000432464"/>
    </source>
</evidence>
<accession>A0A6I3KQE7</accession>
<keyword evidence="3" id="KW-1185">Reference proteome</keyword>
<sequence>MSTPFDQASTGAVQAAPTAAGGQSVADALRDTAFAPLLDSPVADILQTLGLPALPQLPAVPPLPDMPPLPTLDLTALTKPLTDLAASFGTGQLGQGADASQVLSGISTALQQVMSIAQSVMSLANSNQWQGSGATGAGEKGAAAQTNAAELGAQNLQQKTVMGGAAASVATGAAMMSAIISKFVTGVTVAAPFIGTPPGQAFLLSLASETGLEATATVAKTRTEMAVHSANMTAAGHKVKVTDAPKGVDSMSQVTQLLSLISPLSSAANTGVQQLQQLQSISQTSDVQPTTDVEPVAMPKDSDALGGGGLAPMGGLGGGLGTPSAPLGQASPRTMSATTTPPVPVPAPMPATGAAGMGGGMVPPMGAAAASAQASDADEEVRTNMVTAEHGDEVVGELGYTGVPVVGAVGANGPRPAQSST</sequence>
<evidence type="ECO:0000256" key="1">
    <source>
        <dbReference type="SAM" id="MobiDB-lite"/>
    </source>
</evidence>
<name>A0A6I3KQE7_9NOCA</name>
<dbReference type="AlphaFoldDB" id="A0A6I3KQE7"/>
<feature type="compositionally biased region" description="Gly residues" evidence="1">
    <location>
        <begin position="305"/>
        <end position="321"/>
    </location>
</feature>
<dbReference type="EMBL" id="WMBB01000001">
    <property type="protein sequence ID" value="MTE11541.1"/>
    <property type="molecule type" value="Genomic_DNA"/>
</dbReference>
<reference evidence="2 3" key="1">
    <citation type="submission" date="2019-11" db="EMBL/GenBank/DDBJ databases">
        <title>Nocardia sp. nov. CT2-14 isolated from soil.</title>
        <authorList>
            <person name="Kanchanasin P."/>
            <person name="Tanasupawat S."/>
            <person name="Yuki M."/>
            <person name="Kudo T."/>
        </authorList>
    </citation>
    <scope>NUCLEOTIDE SEQUENCE [LARGE SCALE GENOMIC DNA]</scope>
    <source>
        <strain evidence="2 3">CT2-14</strain>
    </source>
</reference>
<feature type="region of interest" description="Disordered" evidence="1">
    <location>
        <begin position="1"/>
        <end position="20"/>
    </location>
</feature>
<organism evidence="2 3">
    <name type="scientific">Nocardia aurantiaca</name>
    <dbReference type="NCBI Taxonomy" id="2675850"/>
    <lineage>
        <taxon>Bacteria</taxon>
        <taxon>Bacillati</taxon>
        <taxon>Actinomycetota</taxon>
        <taxon>Actinomycetes</taxon>
        <taxon>Mycobacteriales</taxon>
        <taxon>Nocardiaceae</taxon>
        <taxon>Nocardia</taxon>
    </lineage>
</organism>
<feature type="region of interest" description="Disordered" evidence="1">
    <location>
        <begin position="280"/>
        <end position="345"/>
    </location>
</feature>